<dbReference type="GO" id="GO:0005506">
    <property type="term" value="F:iron ion binding"/>
    <property type="evidence" value="ECO:0007669"/>
    <property type="project" value="InterPro"/>
</dbReference>
<evidence type="ECO:0000256" key="2">
    <source>
        <dbReference type="ARBA" id="ARBA00022723"/>
    </source>
</evidence>
<dbReference type="PRINTS" id="PR00463">
    <property type="entry name" value="EP450I"/>
</dbReference>
<dbReference type="eggNOG" id="KOG0157">
    <property type="taxonomic scope" value="Eukaryota"/>
</dbReference>
<feature type="binding site" description="axial binding residue" evidence="4">
    <location>
        <position position="517"/>
    </location>
    <ligand>
        <name>heme</name>
        <dbReference type="ChEBI" id="CHEBI:30413"/>
    </ligand>
    <ligandPart>
        <name>Fe</name>
        <dbReference type="ChEBI" id="CHEBI:18248"/>
    </ligandPart>
</feature>
<dbReference type="Gene3D" id="1.10.630.10">
    <property type="entry name" value="Cytochrome P450"/>
    <property type="match status" value="1"/>
</dbReference>
<feature type="transmembrane region" description="Helical" evidence="5">
    <location>
        <begin position="9"/>
        <end position="30"/>
    </location>
</feature>
<keyword evidence="5" id="KW-0472">Membrane</keyword>
<dbReference type="GeneID" id="24417209"/>
<keyword evidence="5" id="KW-0812">Transmembrane</keyword>
<name>E3R0R0_COLGM</name>
<dbReference type="HOGENOM" id="CLU_001570_25_2_1"/>
<dbReference type="GO" id="GO:0020037">
    <property type="term" value="F:heme binding"/>
    <property type="evidence" value="ECO:0007669"/>
    <property type="project" value="InterPro"/>
</dbReference>
<keyword evidence="2 4" id="KW-0479">Metal-binding</keyword>
<evidence type="ECO:0000256" key="1">
    <source>
        <dbReference type="ARBA" id="ARBA00022617"/>
    </source>
</evidence>
<keyword evidence="1 4" id="KW-0349">Heme</keyword>
<dbReference type="InterPro" id="IPR036396">
    <property type="entry name" value="Cyt_P450_sf"/>
</dbReference>
<proteinExistence type="predicted"/>
<dbReference type="Proteomes" id="UP000008782">
    <property type="component" value="Unassembled WGS sequence"/>
</dbReference>
<dbReference type="RefSeq" id="XP_008100718.1">
    <property type="nucleotide sequence ID" value="XM_008102527.1"/>
</dbReference>
<dbReference type="VEuPathDB" id="FungiDB:GLRG_11846"/>
<keyword evidence="7" id="KW-1185">Reference proteome</keyword>
<dbReference type="InterPro" id="IPR001128">
    <property type="entry name" value="Cyt_P450"/>
</dbReference>
<dbReference type="OrthoDB" id="1470350at2759"/>
<dbReference type="InterPro" id="IPR050121">
    <property type="entry name" value="Cytochrome_P450_monoxygenase"/>
</dbReference>
<evidence type="ECO:0000256" key="4">
    <source>
        <dbReference type="PIRSR" id="PIRSR602401-1"/>
    </source>
</evidence>
<dbReference type="Pfam" id="PF00067">
    <property type="entry name" value="p450"/>
    <property type="match status" value="1"/>
</dbReference>
<dbReference type="STRING" id="645133.E3R0R0"/>
<reference evidence="7" key="1">
    <citation type="journal article" date="2012" name="Nat. Genet.">
        <title>Lifestyle transitions in plant pathogenic Colletotrichum fungi deciphered by genome and transcriptome analyses.</title>
        <authorList>
            <person name="O'Connell R.J."/>
            <person name="Thon M.R."/>
            <person name="Hacquard S."/>
            <person name="Amyotte S.G."/>
            <person name="Kleemann J."/>
            <person name="Torres M.F."/>
            <person name="Damm U."/>
            <person name="Buiate E.A."/>
            <person name="Epstein L."/>
            <person name="Alkan N."/>
            <person name="Altmueller J."/>
            <person name="Alvarado-Balderrama L."/>
            <person name="Bauser C.A."/>
            <person name="Becker C."/>
            <person name="Birren B.W."/>
            <person name="Chen Z."/>
            <person name="Choi J."/>
            <person name="Crouch J.A."/>
            <person name="Duvick J.P."/>
            <person name="Farman M.A."/>
            <person name="Gan P."/>
            <person name="Heiman D."/>
            <person name="Henrissat B."/>
            <person name="Howard R.J."/>
            <person name="Kabbage M."/>
            <person name="Koch C."/>
            <person name="Kracher B."/>
            <person name="Kubo Y."/>
            <person name="Law A.D."/>
            <person name="Lebrun M.-H."/>
            <person name="Lee Y.-H."/>
            <person name="Miyara I."/>
            <person name="Moore N."/>
            <person name="Neumann U."/>
            <person name="Nordstroem K."/>
            <person name="Panaccione D.G."/>
            <person name="Panstruga R."/>
            <person name="Place M."/>
            <person name="Proctor R.H."/>
            <person name="Prusky D."/>
            <person name="Rech G."/>
            <person name="Reinhardt R."/>
            <person name="Rollins J.A."/>
            <person name="Rounsley S."/>
            <person name="Schardl C.L."/>
            <person name="Schwartz D.C."/>
            <person name="Shenoy N."/>
            <person name="Shirasu K."/>
            <person name="Sikhakolli U.R."/>
            <person name="Stueber K."/>
            <person name="Sukno S.A."/>
            <person name="Sweigard J.A."/>
            <person name="Takano Y."/>
            <person name="Takahara H."/>
            <person name="Trail F."/>
            <person name="van der Does H.C."/>
            <person name="Voll L.M."/>
            <person name="Will I."/>
            <person name="Young S."/>
            <person name="Zeng Q."/>
            <person name="Zhang J."/>
            <person name="Zhou S."/>
            <person name="Dickman M.B."/>
            <person name="Schulze-Lefert P."/>
            <person name="Ver Loren van Themaat E."/>
            <person name="Ma L.-J."/>
            <person name="Vaillancourt L.J."/>
        </authorList>
    </citation>
    <scope>NUCLEOTIDE SEQUENCE [LARGE SCALE GENOMIC DNA]</scope>
    <source>
        <strain evidence="7">M1.001 / M2 / FGSC 10212</strain>
    </source>
</reference>
<keyword evidence="5" id="KW-1133">Transmembrane helix</keyword>
<dbReference type="EMBL" id="GG697472">
    <property type="protein sequence ID" value="EFQ36698.1"/>
    <property type="molecule type" value="Genomic_DNA"/>
</dbReference>
<evidence type="ECO:0000256" key="3">
    <source>
        <dbReference type="ARBA" id="ARBA00023004"/>
    </source>
</evidence>
<dbReference type="InterPro" id="IPR002401">
    <property type="entry name" value="Cyt_P450_E_grp-I"/>
</dbReference>
<dbReference type="GO" id="GO:0016705">
    <property type="term" value="F:oxidoreductase activity, acting on paired donors, with incorporation or reduction of molecular oxygen"/>
    <property type="evidence" value="ECO:0007669"/>
    <property type="project" value="InterPro"/>
</dbReference>
<sequence>MNIIVPQHIYFLVGLLCFAFLFLAFALYSWSLLRNYQAAKHLQIPIIITPVSWQQPLWMLLGETVGRPIQRLPLCRWSLYSRFGWQMYDKYRLHANLGPVFVIVSPADNEVVVSDPEVATRILHKWRQFPKSAIQTKVFEIFGPNVGTIWDDDWARHRKMVSVGFKESNYGLVWETTRRQTDKLVESWAKAGRQQKLASLEEITDAVSALALHVLVVAGFGKKEDNDNDNGNNDKDHTYLTTAPGHKLSYIDCLKAILRNMIATSLLQSFTISDILLPKSLRLLKQANREFRAYMAERVEVERRDIAMRKTTSQSNLLSSLVSANEVSRSQGNSAIAKNKLFLSDSELRGNFFTFNLAGYETTSGVLSYAIPWLAVREDVQAWVYEETCAVLNGSLSYAESFPKLTRCLAVLVSRLKERSTQKRTELTKNLTQPRYTNEESRVLTIRGAEIPVPKHTYVTISCTTLMTDPVLWGADSLEYNPFRWIRTAETDKGPREQIMEPPEGTFIPWSHGPRVCQGKKWSQVEFVAVIAFLVRNNRIEVARRNGESKLDAALRLKNILEDSYMNITPKIRCPREGGIICKKR</sequence>
<evidence type="ECO:0000313" key="7">
    <source>
        <dbReference type="Proteomes" id="UP000008782"/>
    </source>
</evidence>
<organism evidence="7">
    <name type="scientific">Colletotrichum graminicola (strain M1.001 / M2 / FGSC 10212)</name>
    <name type="common">Maize anthracnose fungus</name>
    <name type="synonym">Glomerella graminicola</name>
    <dbReference type="NCBI Taxonomy" id="645133"/>
    <lineage>
        <taxon>Eukaryota</taxon>
        <taxon>Fungi</taxon>
        <taxon>Dikarya</taxon>
        <taxon>Ascomycota</taxon>
        <taxon>Pezizomycotina</taxon>
        <taxon>Sordariomycetes</taxon>
        <taxon>Hypocreomycetidae</taxon>
        <taxon>Glomerellales</taxon>
        <taxon>Glomerellaceae</taxon>
        <taxon>Colletotrichum</taxon>
        <taxon>Colletotrichum graminicola species complex</taxon>
    </lineage>
</organism>
<comment type="cofactor">
    <cofactor evidence="4">
        <name>heme</name>
        <dbReference type="ChEBI" id="CHEBI:30413"/>
    </cofactor>
</comment>
<dbReference type="GO" id="GO:0004497">
    <property type="term" value="F:monooxygenase activity"/>
    <property type="evidence" value="ECO:0007669"/>
    <property type="project" value="InterPro"/>
</dbReference>
<evidence type="ECO:0000256" key="5">
    <source>
        <dbReference type="SAM" id="Phobius"/>
    </source>
</evidence>
<dbReference type="PANTHER" id="PTHR24305:SF223">
    <property type="entry name" value="CYTOCHROME P450-DIT2"/>
    <property type="match status" value="1"/>
</dbReference>
<gene>
    <name evidence="6" type="ORF">GLRG_11846</name>
</gene>
<evidence type="ECO:0000313" key="6">
    <source>
        <dbReference type="EMBL" id="EFQ36698.1"/>
    </source>
</evidence>
<dbReference type="SUPFAM" id="SSF48264">
    <property type="entry name" value="Cytochrome P450"/>
    <property type="match status" value="1"/>
</dbReference>
<dbReference type="AlphaFoldDB" id="E3R0R0"/>
<accession>E3R0R0</accession>
<dbReference type="PANTHER" id="PTHR24305">
    <property type="entry name" value="CYTOCHROME P450"/>
    <property type="match status" value="1"/>
</dbReference>
<protein>
    <submittedName>
        <fullName evidence="6">Cytochrome P450</fullName>
    </submittedName>
</protein>
<dbReference type="PRINTS" id="PR00385">
    <property type="entry name" value="P450"/>
</dbReference>
<keyword evidence="3 4" id="KW-0408">Iron</keyword>